<dbReference type="Pfam" id="PF02949">
    <property type="entry name" value="7tm_6"/>
    <property type="match status" value="1"/>
</dbReference>
<dbReference type="PANTHER" id="PTHR21137:SF35">
    <property type="entry name" value="ODORANT RECEPTOR 19A-RELATED"/>
    <property type="match status" value="1"/>
</dbReference>
<evidence type="ECO:0000256" key="5">
    <source>
        <dbReference type="ARBA" id="ARBA00022725"/>
    </source>
</evidence>
<evidence type="ECO:0000256" key="6">
    <source>
        <dbReference type="ARBA" id="ARBA00022989"/>
    </source>
</evidence>
<evidence type="ECO:0000256" key="4">
    <source>
        <dbReference type="ARBA" id="ARBA00022692"/>
    </source>
</evidence>
<evidence type="ECO:0000313" key="11">
    <source>
        <dbReference type="EMBL" id="KAJ3663629.1"/>
    </source>
</evidence>
<keyword evidence="5 10" id="KW-0552">Olfaction</keyword>
<feature type="transmembrane region" description="Helical" evidence="10">
    <location>
        <begin position="172"/>
        <end position="193"/>
    </location>
</feature>
<dbReference type="Proteomes" id="UP001168821">
    <property type="component" value="Unassembled WGS sequence"/>
</dbReference>
<proteinExistence type="inferred from homology"/>
<evidence type="ECO:0000256" key="7">
    <source>
        <dbReference type="ARBA" id="ARBA00023136"/>
    </source>
</evidence>
<organism evidence="11 12">
    <name type="scientific">Zophobas morio</name>
    <dbReference type="NCBI Taxonomy" id="2755281"/>
    <lineage>
        <taxon>Eukaryota</taxon>
        <taxon>Metazoa</taxon>
        <taxon>Ecdysozoa</taxon>
        <taxon>Arthropoda</taxon>
        <taxon>Hexapoda</taxon>
        <taxon>Insecta</taxon>
        <taxon>Pterygota</taxon>
        <taxon>Neoptera</taxon>
        <taxon>Endopterygota</taxon>
        <taxon>Coleoptera</taxon>
        <taxon>Polyphaga</taxon>
        <taxon>Cucujiformia</taxon>
        <taxon>Tenebrionidae</taxon>
        <taxon>Zophobas</taxon>
    </lineage>
</organism>
<gene>
    <name evidence="11" type="ORF">Zmor_007872</name>
</gene>
<sequence>MDGQESWFDWNAIFNPNLRVMRKLGLWPEGKQSYKLDLYTLYATLMVILFAAYPTFSEYVAIYYVKDLQSVVAIIFVSLFDLMGPIKIYFIIRKTSVIKKCMENFKSEWFQPKNRVQKIRIEENFKLWKFVFKLLYTSCFSLIFFSFLPLVLGEREKTPYVMWLPFSFDRSPYFELVYFYQIFCAIYLCLVHVSVDTTIFGLKVCIGCQFDMLSDNLRRFASVADSSRKCTALENFKNCAIQHREILKFLENCKQFFDIILFWHLIISGISIGITMFRLTLLEPLSNEFLSIMWYGIAITSEISMYCWFGNEVEVKSNLVSYAAFESNWTSLPNNVKRSLMLFTQSLTKPVKISVFNLFTLSLETFKRIMKTAWSYFALLTQLNSTQLN</sequence>
<keyword evidence="6 10" id="KW-1133">Transmembrane helix</keyword>
<keyword evidence="4 10" id="KW-0812">Transmembrane</keyword>
<dbReference type="EMBL" id="JALNTZ010000002">
    <property type="protein sequence ID" value="KAJ3663629.1"/>
    <property type="molecule type" value="Genomic_DNA"/>
</dbReference>
<dbReference type="PANTHER" id="PTHR21137">
    <property type="entry name" value="ODORANT RECEPTOR"/>
    <property type="match status" value="1"/>
</dbReference>
<comment type="similarity">
    <text evidence="10">Belongs to the insect chemoreceptor superfamily. Heteromeric odorant receptor channel (TC 1.A.69) family.</text>
</comment>
<evidence type="ECO:0000256" key="9">
    <source>
        <dbReference type="ARBA" id="ARBA00023224"/>
    </source>
</evidence>
<comment type="caution">
    <text evidence="11">The sequence shown here is derived from an EMBL/GenBank/DDBJ whole genome shotgun (WGS) entry which is preliminary data.</text>
</comment>
<evidence type="ECO:0000256" key="3">
    <source>
        <dbReference type="ARBA" id="ARBA00022606"/>
    </source>
</evidence>
<dbReference type="GO" id="GO:0004984">
    <property type="term" value="F:olfactory receptor activity"/>
    <property type="evidence" value="ECO:0007669"/>
    <property type="project" value="InterPro"/>
</dbReference>
<evidence type="ECO:0000256" key="1">
    <source>
        <dbReference type="ARBA" id="ARBA00004651"/>
    </source>
</evidence>
<dbReference type="AlphaFoldDB" id="A0AA38J300"/>
<feature type="transmembrane region" description="Helical" evidence="10">
    <location>
        <begin position="130"/>
        <end position="152"/>
    </location>
</feature>
<reference evidence="11" key="1">
    <citation type="journal article" date="2023" name="G3 (Bethesda)">
        <title>Whole genome assemblies of Zophobas morio and Tenebrio molitor.</title>
        <authorList>
            <person name="Kaur S."/>
            <person name="Stinson S.A."/>
            <person name="diCenzo G.C."/>
        </authorList>
    </citation>
    <scope>NUCLEOTIDE SEQUENCE</scope>
    <source>
        <strain evidence="11">QUZm001</strain>
    </source>
</reference>
<protein>
    <recommendedName>
        <fullName evidence="10">Odorant receptor</fullName>
    </recommendedName>
</protein>
<dbReference type="GO" id="GO:0007165">
    <property type="term" value="P:signal transduction"/>
    <property type="evidence" value="ECO:0007669"/>
    <property type="project" value="UniProtKB-KW"/>
</dbReference>
<keyword evidence="3 10" id="KW-0716">Sensory transduction</keyword>
<comment type="caution">
    <text evidence="10">Lacks conserved residue(s) required for the propagation of feature annotation.</text>
</comment>
<feature type="transmembrane region" description="Helical" evidence="10">
    <location>
        <begin position="289"/>
        <end position="309"/>
    </location>
</feature>
<dbReference type="InterPro" id="IPR004117">
    <property type="entry name" value="7tm6_olfct_rcpt"/>
</dbReference>
<dbReference type="GO" id="GO:0005549">
    <property type="term" value="F:odorant binding"/>
    <property type="evidence" value="ECO:0007669"/>
    <property type="project" value="InterPro"/>
</dbReference>
<name>A0AA38J300_9CUCU</name>
<accession>A0AA38J300</accession>
<evidence type="ECO:0000256" key="8">
    <source>
        <dbReference type="ARBA" id="ARBA00023170"/>
    </source>
</evidence>
<evidence type="ECO:0000256" key="2">
    <source>
        <dbReference type="ARBA" id="ARBA00022475"/>
    </source>
</evidence>
<keyword evidence="9 10" id="KW-0807">Transducer</keyword>
<evidence type="ECO:0000256" key="10">
    <source>
        <dbReference type="RuleBase" id="RU351113"/>
    </source>
</evidence>
<keyword evidence="8 10" id="KW-0675">Receptor</keyword>
<feature type="transmembrane region" description="Helical" evidence="10">
    <location>
        <begin position="68"/>
        <end position="92"/>
    </location>
</feature>
<feature type="transmembrane region" description="Helical" evidence="10">
    <location>
        <begin position="38"/>
        <end position="56"/>
    </location>
</feature>
<keyword evidence="7 10" id="KW-0472">Membrane</keyword>
<feature type="transmembrane region" description="Helical" evidence="10">
    <location>
        <begin position="256"/>
        <end position="277"/>
    </location>
</feature>
<dbReference type="GO" id="GO:0005886">
    <property type="term" value="C:plasma membrane"/>
    <property type="evidence" value="ECO:0007669"/>
    <property type="project" value="UniProtKB-SubCell"/>
</dbReference>
<keyword evidence="2" id="KW-1003">Cell membrane</keyword>
<keyword evidence="12" id="KW-1185">Reference proteome</keyword>
<evidence type="ECO:0000313" key="12">
    <source>
        <dbReference type="Proteomes" id="UP001168821"/>
    </source>
</evidence>
<comment type="subcellular location">
    <subcellularLocation>
        <location evidence="1 10">Cell membrane</location>
        <topology evidence="1 10">Multi-pass membrane protein</topology>
    </subcellularLocation>
</comment>